<name>X0LVR0_FUSOX</name>
<evidence type="ECO:0000313" key="2">
    <source>
        <dbReference type="EMBL" id="EXM12585.1"/>
    </source>
</evidence>
<protein>
    <submittedName>
        <fullName evidence="2">Uncharacterized protein</fullName>
    </submittedName>
</protein>
<accession>X0LVR0</accession>
<dbReference type="AlphaFoldDB" id="X0LVR0"/>
<organism evidence="2">
    <name type="scientific">Fusarium oxysporum f. sp. vasinfectum 25433</name>
    <dbReference type="NCBI Taxonomy" id="1089449"/>
    <lineage>
        <taxon>Eukaryota</taxon>
        <taxon>Fungi</taxon>
        <taxon>Dikarya</taxon>
        <taxon>Ascomycota</taxon>
        <taxon>Pezizomycotina</taxon>
        <taxon>Sordariomycetes</taxon>
        <taxon>Hypocreomycetidae</taxon>
        <taxon>Hypocreales</taxon>
        <taxon>Nectriaceae</taxon>
        <taxon>Fusarium</taxon>
        <taxon>Fusarium oxysporum species complex</taxon>
    </lineage>
</organism>
<evidence type="ECO:0000256" key="1">
    <source>
        <dbReference type="SAM" id="MobiDB-lite"/>
    </source>
</evidence>
<proteinExistence type="predicted"/>
<dbReference type="Proteomes" id="UP000030701">
    <property type="component" value="Unassembled WGS sequence"/>
</dbReference>
<gene>
    <name evidence="2" type="ORF">FOTG_18922</name>
</gene>
<reference evidence="2" key="2">
    <citation type="submission" date="2014-03" db="EMBL/GenBank/DDBJ databases">
        <title>The Genome Annotation of Fusarium oxysporum Cotton.</title>
        <authorList>
            <consortium name="The Broad Institute Genomics Platform"/>
            <person name="Ma L.-J."/>
            <person name="Corby-Kistler H."/>
            <person name="Broz K."/>
            <person name="Gale L.R."/>
            <person name="Jonkers W."/>
            <person name="O'Donnell K."/>
            <person name="Ploetz R."/>
            <person name="Steinberg C."/>
            <person name="Schwartz D.C."/>
            <person name="VanEtten H."/>
            <person name="Zhou S."/>
            <person name="Young S.K."/>
            <person name="Zeng Q."/>
            <person name="Gargeya S."/>
            <person name="Fitzgerald M."/>
            <person name="Abouelleil A."/>
            <person name="Alvarado L."/>
            <person name="Chapman S.B."/>
            <person name="Gainer-Dewar J."/>
            <person name="Goldberg J."/>
            <person name="Griggs A."/>
            <person name="Gujja S."/>
            <person name="Hansen M."/>
            <person name="Howarth C."/>
            <person name="Imamovic A."/>
            <person name="Ireland A."/>
            <person name="Larimer J."/>
            <person name="McCowan C."/>
            <person name="Murphy C."/>
            <person name="Pearson M."/>
            <person name="Poon T.W."/>
            <person name="Priest M."/>
            <person name="Roberts A."/>
            <person name="Saif S."/>
            <person name="Shea T."/>
            <person name="Sykes S."/>
            <person name="Wortman J."/>
            <person name="Nusbaum C."/>
            <person name="Birren B."/>
        </authorList>
    </citation>
    <scope>NUCLEOTIDE SEQUENCE</scope>
    <source>
        <strain evidence="2">25433</strain>
    </source>
</reference>
<sequence>MKGRSCKCPGPKKQDLDLIETNPSSDQIPMEESERVSYNSPEGDANIQGLLICPRFSDGKFKNEAAARSFCINKCACAKAKTGKGWETHCTKGTKEENNRCYQSCNFKTCP</sequence>
<dbReference type="HOGENOM" id="CLU_2158509_0_0_1"/>
<reference evidence="2" key="1">
    <citation type="submission" date="2011-11" db="EMBL/GenBank/DDBJ databases">
        <title>The Genome Sequence of Fusarium oxysporum Cotton.</title>
        <authorList>
            <consortium name="The Broad Institute Genome Sequencing Platform"/>
            <person name="Ma L.-J."/>
            <person name="Gale L.R."/>
            <person name="Schwartz D.C."/>
            <person name="Zhou S."/>
            <person name="Corby-Kistler H."/>
            <person name="Young S.K."/>
            <person name="Zeng Q."/>
            <person name="Gargeya S."/>
            <person name="Fitzgerald M."/>
            <person name="Haas B."/>
            <person name="Abouelleil A."/>
            <person name="Alvarado L."/>
            <person name="Arachchi H.M."/>
            <person name="Berlin A."/>
            <person name="Brown A."/>
            <person name="Chapman S.B."/>
            <person name="Chen Z."/>
            <person name="Dunbar C."/>
            <person name="Freedman E."/>
            <person name="Gearin G."/>
            <person name="Goldberg J."/>
            <person name="Griggs A."/>
            <person name="Gujja S."/>
            <person name="Heiman D."/>
            <person name="Howarth C."/>
            <person name="Larson L."/>
            <person name="Lui A."/>
            <person name="MacDonald P.J.P."/>
            <person name="Montmayeur A."/>
            <person name="Murphy C."/>
            <person name="Neiman D."/>
            <person name="Pearson M."/>
            <person name="Priest M."/>
            <person name="Roberts A."/>
            <person name="Saif S."/>
            <person name="Shea T."/>
            <person name="Shenoy N."/>
            <person name="Sisk P."/>
            <person name="Stolte C."/>
            <person name="Sykes S."/>
            <person name="Wortman J."/>
            <person name="Nusbaum C."/>
            <person name="Birren B."/>
        </authorList>
    </citation>
    <scope>NUCLEOTIDE SEQUENCE [LARGE SCALE GENOMIC DNA]</scope>
    <source>
        <strain evidence="2">25433</strain>
    </source>
</reference>
<dbReference type="EMBL" id="KK035457">
    <property type="protein sequence ID" value="EXM12585.1"/>
    <property type="molecule type" value="Genomic_DNA"/>
</dbReference>
<feature type="region of interest" description="Disordered" evidence="1">
    <location>
        <begin position="1"/>
        <end position="41"/>
    </location>
</feature>